<reference evidence="2 3" key="1">
    <citation type="submission" date="2019-03" db="EMBL/GenBank/DDBJ databases">
        <title>First draft genome of Liparis tanakae, snailfish: a comprehensive survey of snailfish specific genes.</title>
        <authorList>
            <person name="Kim W."/>
            <person name="Song I."/>
            <person name="Jeong J.-H."/>
            <person name="Kim D."/>
            <person name="Kim S."/>
            <person name="Ryu S."/>
            <person name="Song J.Y."/>
            <person name="Lee S.K."/>
        </authorList>
    </citation>
    <scope>NUCLEOTIDE SEQUENCE [LARGE SCALE GENOMIC DNA]</scope>
    <source>
        <tissue evidence="2">Muscle</tissue>
    </source>
</reference>
<feature type="compositionally biased region" description="Basic and acidic residues" evidence="1">
    <location>
        <begin position="44"/>
        <end position="53"/>
    </location>
</feature>
<dbReference type="EMBL" id="SRLO01000603">
    <property type="protein sequence ID" value="TNN50842.1"/>
    <property type="molecule type" value="Genomic_DNA"/>
</dbReference>
<sequence length="92" mass="10006">MSSNSWSPRRYEELKHSEQMTLVTARVSSGDRSRARPAAAASDSTEHRERASEETEGDTGSRGVTRGHKGSRGVTRGHEGSPQGHYRATALP</sequence>
<accession>A0A4Z2GDU0</accession>
<gene>
    <name evidence="2" type="ORF">EYF80_038925</name>
</gene>
<protein>
    <submittedName>
        <fullName evidence="2">Uncharacterized protein</fullName>
    </submittedName>
</protein>
<evidence type="ECO:0000313" key="3">
    <source>
        <dbReference type="Proteomes" id="UP000314294"/>
    </source>
</evidence>
<evidence type="ECO:0000256" key="1">
    <source>
        <dbReference type="SAM" id="MobiDB-lite"/>
    </source>
</evidence>
<evidence type="ECO:0000313" key="2">
    <source>
        <dbReference type="EMBL" id="TNN50842.1"/>
    </source>
</evidence>
<feature type="region of interest" description="Disordered" evidence="1">
    <location>
        <begin position="1"/>
        <end position="92"/>
    </location>
</feature>
<feature type="compositionally biased region" description="Basic and acidic residues" evidence="1">
    <location>
        <begin position="9"/>
        <end position="18"/>
    </location>
</feature>
<name>A0A4Z2GDU0_9TELE</name>
<comment type="caution">
    <text evidence="2">The sequence shown here is derived from an EMBL/GenBank/DDBJ whole genome shotgun (WGS) entry which is preliminary data.</text>
</comment>
<proteinExistence type="predicted"/>
<dbReference type="Proteomes" id="UP000314294">
    <property type="component" value="Unassembled WGS sequence"/>
</dbReference>
<keyword evidence="3" id="KW-1185">Reference proteome</keyword>
<organism evidence="2 3">
    <name type="scientific">Liparis tanakae</name>
    <name type="common">Tanaka's snailfish</name>
    <dbReference type="NCBI Taxonomy" id="230148"/>
    <lineage>
        <taxon>Eukaryota</taxon>
        <taxon>Metazoa</taxon>
        <taxon>Chordata</taxon>
        <taxon>Craniata</taxon>
        <taxon>Vertebrata</taxon>
        <taxon>Euteleostomi</taxon>
        <taxon>Actinopterygii</taxon>
        <taxon>Neopterygii</taxon>
        <taxon>Teleostei</taxon>
        <taxon>Neoteleostei</taxon>
        <taxon>Acanthomorphata</taxon>
        <taxon>Eupercaria</taxon>
        <taxon>Perciformes</taxon>
        <taxon>Cottioidei</taxon>
        <taxon>Cottales</taxon>
        <taxon>Liparidae</taxon>
        <taxon>Liparis</taxon>
    </lineage>
</organism>
<dbReference type="AlphaFoldDB" id="A0A4Z2GDU0"/>